<organism evidence="12 15">
    <name type="scientific">Pseudoduganella umbonata</name>
    <dbReference type="NCBI Taxonomy" id="864828"/>
    <lineage>
        <taxon>Bacteria</taxon>
        <taxon>Pseudomonadati</taxon>
        <taxon>Pseudomonadota</taxon>
        <taxon>Betaproteobacteria</taxon>
        <taxon>Burkholderiales</taxon>
        <taxon>Oxalobacteraceae</taxon>
        <taxon>Telluria group</taxon>
        <taxon>Pseudoduganella</taxon>
    </lineage>
</organism>
<dbReference type="InterPro" id="IPR011006">
    <property type="entry name" value="CheY-like_superfamily"/>
</dbReference>
<dbReference type="SMART" id="SM00091">
    <property type="entry name" value="PAS"/>
    <property type="match status" value="2"/>
</dbReference>
<evidence type="ECO:0000256" key="3">
    <source>
        <dbReference type="ARBA" id="ARBA00012438"/>
    </source>
</evidence>
<evidence type="ECO:0000256" key="1">
    <source>
        <dbReference type="ARBA" id="ARBA00000085"/>
    </source>
</evidence>
<evidence type="ECO:0000256" key="2">
    <source>
        <dbReference type="ARBA" id="ARBA00004429"/>
    </source>
</evidence>
<dbReference type="CDD" id="cd00130">
    <property type="entry name" value="PAS"/>
    <property type="match status" value="2"/>
</dbReference>
<feature type="domain" description="PAC" evidence="11">
    <location>
        <begin position="382"/>
        <end position="434"/>
    </location>
</feature>
<dbReference type="SUPFAM" id="SSF52172">
    <property type="entry name" value="CheY-like"/>
    <property type="match status" value="1"/>
</dbReference>
<dbReference type="SMART" id="SM00448">
    <property type="entry name" value="REC"/>
    <property type="match status" value="1"/>
</dbReference>
<dbReference type="Gene3D" id="3.30.450.20">
    <property type="entry name" value="PAS domain"/>
    <property type="match status" value="2"/>
</dbReference>
<dbReference type="PANTHER" id="PTHR43547:SF2">
    <property type="entry name" value="HYBRID SIGNAL TRANSDUCTION HISTIDINE KINASE C"/>
    <property type="match status" value="1"/>
</dbReference>
<name>A0A4P8HXF0_9BURK</name>
<dbReference type="GO" id="GO:0000155">
    <property type="term" value="F:phosphorelay sensor kinase activity"/>
    <property type="evidence" value="ECO:0007669"/>
    <property type="project" value="InterPro"/>
</dbReference>
<evidence type="ECO:0000313" key="12">
    <source>
        <dbReference type="EMBL" id="MBB3223526.1"/>
    </source>
</evidence>
<sequence length="800" mass="87576">MSDRPPDPDAVFGALPAPYVLLTPDFTIVQASDAFLRANGLQREQLLGRDILSVFGARPADPQVNAATMDNLRTSLVKVRDTATTDEMAVQRYDIPVPGEPGHLQQRYWSATNSPVLDDAGNVAYILHHVRDVTARVRGNARRDALLGLTDAWRDVRAPREIVLTALAILGELLGVSRVSYGRYNELTDTLYVGADWCLPGIPSLEGTAHLRDFGSFVDEMRQGHAVVVGDVALDPRTAAHAGPFRRHQAQSFVDIPVIEHGQLKSILIVSDTVPRLWADDDVALMREFAGRIRTASERARSMEALATSEAKFRIITNAMPQMVWSTLPDGWHDYYNQQWYEYTGVPPGTTDGPGWNDMFHPDDRERAWEAWRHSLATGEVYEIQYRLRHRSGEYRWTLGRALPVRDESGRIIRWMGTCTDIHSQKLAEDELREAAARKDEFLAMLAHELRNPLAPIGTAAQLLKGGLANEKTRIAASDIISRQVRHMAHLVDDLLDVSRVTRGLVQLNMADLDLADVVASAVEQALPLIEERRHALDLHLPDSPVKVHGDRTRLVQVIANLLNNAAKYTPPGGLIALRLEVVDSHARVAVRDNGNGIAPTLLPHIFDLFIQGERNPDRAQGGLGLGLTLVKSITTLHDGFVTAHSDGPGRGSEFSIALPLCDSVPVAMQSTPSSQARPAVRPLRLLVVEDNPDAAGVLAELLRAEGHDVAVAEDAETALRRADLAATDAFILDIGLPGMDGYTLARRLRADPATAGATIIALTGYGQPSDRAQSHAAGFNRHLVKPADPAELLMALQAV</sequence>
<dbReference type="Proteomes" id="UP000584325">
    <property type="component" value="Unassembled WGS sequence"/>
</dbReference>
<dbReference type="Gene3D" id="3.30.450.40">
    <property type="match status" value="1"/>
</dbReference>
<protein>
    <recommendedName>
        <fullName evidence="3">histidine kinase</fullName>
        <ecNumber evidence="3">2.7.13.3</ecNumber>
    </recommendedName>
</protein>
<evidence type="ECO:0000259" key="9">
    <source>
        <dbReference type="PROSITE" id="PS50110"/>
    </source>
</evidence>
<dbReference type="PRINTS" id="PR00344">
    <property type="entry name" value="BCTRLSENSOR"/>
</dbReference>
<dbReference type="InterPro" id="IPR004358">
    <property type="entry name" value="Sig_transdc_His_kin-like_C"/>
</dbReference>
<feature type="domain" description="PAS" evidence="10">
    <location>
        <begin position="309"/>
        <end position="379"/>
    </location>
</feature>
<dbReference type="InterPro" id="IPR000014">
    <property type="entry name" value="PAS"/>
</dbReference>
<dbReference type="CDD" id="cd17580">
    <property type="entry name" value="REC_2_DhkD-like"/>
    <property type="match status" value="1"/>
</dbReference>
<evidence type="ECO:0000313" key="15">
    <source>
        <dbReference type="Proteomes" id="UP000584325"/>
    </source>
</evidence>
<dbReference type="Pfam" id="PF08447">
    <property type="entry name" value="PAS_3"/>
    <property type="match status" value="1"/>
</dbReference>
<dbReference type="SUPFAM" id="SSF55874">
    <property type="entry name" value="ATPase domain of HSP90 chaperone/DNA topoisomerase II/histidine kinase"/>
    <property type="match status" value="1"/>
</dbReference>
<dbReference type="SUPFAM" id="SSF47384">
    <property type="entry name" value="Homodimeric domain of signal transducing histidine kinase"/>
    <property type="match status" value="1"/>
</dbReference>
<comment type="catalytic activity">
    <reaction evidence="1">
        <text>ATP + protein L-histidine = ADP + protein N-phospho-L-histidine.</text>
        <dbReference type="EC" id="2.7.13.3"/>
    </reaction>
</comment>
<dbReference type="InterPro" id="IPR003018">
    <property type="entry name" value="GAF"/>
</dbReference>
<evidence type="ECO:0000259" key="8">
    <source>
        <dbReference type="PROSITE" id="PS50109"/>
    </source>
</evidence>
<dbReference type="Pfam" id="PF00072">
    <property type="entry name" value="Response_reg"/>
    <property type="match status" value="1"/>
</dbReference>
<keyword evidence="4 7" id="KW-0597">Phosphoprotein</keyword>
<dbReference type="Gene3D" id="3.30.565.10">
    <property type="entry name" value="Histidine kinase-like ATPase, C-terminal domain"/>
    <property type="match status" value="1"/>
</dbReference>
<dbReference type="EC" id="2.7.13.3" evidence="3"/>
<feature type="modified residue" description="4-aspartylphosphate" evidence="7">
    <location>
        <position position="734"/>
    </location>
</feature>
<gene>
    <name evidence="13" type="ORF">FCL38_26520</name>
    <name evidence="12" type="ORF">FHS02_004372</name>
</gene>
<reference evidence="13 14" key="1">
    <citation type="submission" date="2019-05" db="EMBL/GenBank/DDBJ databases">
        <title>Draft Genome Sequences of Six Type Strains of the Genus Massilia.</title>
        <authorList>
            <person name="Miess H."/>
            <person name="Frediansyhah A."/>
            <person name="Gross H."/>
        </authorList>
    </citation>
    <scope>NUCLEOTIDE SEQUENCE [LARGE SCALE GENOMIC DNA]</scope>
    <source>
        <strain evidence="13 14">DSMZ 26121</strain>
    </source>
</reference>
<dbReference type="SUPFAM" id="SSF55781">
    <property type="entry name" value="GAF domain-like"/>
    <property type="match status" value="1"/>
</dbReference>
<evidence type="ECO:0000313" key="13">
    <source>
        <dbReference type="EMBL" id="QCP13598.1"/>
    </source>
</evidence>
<dbReference type="InterPro" id="IPR005467">
    <property type="entry name" value="His_kinase_dom"/>
</dbReference>
<dbReference type="SMART" id="SM00086">
    <property type="entry name" value="PAC"/>
    <property type="match status" value="2"/>
</dbReference>
<dbReference type="InterPro" id="IPR036097">
    <property type="entry name" value="HisK_dim/P_sf"/>
</dbReference>
<dbReference type="SMART" id="SM00065">
    <property type="entry name" value="GAF"/>
    <property type="match status" value="1"/>
</dbReference>
<dbReference type="Gene3D" id="3.40.50.2300">
    <property type="match status" value="1"/>
</dbReference>
<dbReference type="PROSITE" id="PS50112">
    <property type="entry name" value="PAS"/>
    <property type="match status" value="1"/>
</dbReference>
<reference evidence="12 15" key="2">
    <citation type="submission" date="2020-08" db="EMBL/GenBank/DDBJ databases">
        <title>Genomic Encyclopedia of Type Strains, Phase III (KMG-III): the genomes of soil and plant-associated and newly described type strains.</title>
        <authorList>
            <person name="Whitman W."/>
        </authorList>
    </citation>
    <scope>NUCLEOTIDE SEQUENCE [LARGE SCALE GENOMIC DNA]</scope>
    <source>
        <strain evidence="12 15">CECT 7753</strain>
    </source>
</reference>
<dbReference type="Pfam" id="PF02518">
    <property type="entry name" value="HATPase_c"/>
    <property type="match status" value="1"/>
</dbReference>
<dbReference type="PROSITE" id="PS50110">
    <property type="entry name" value="RESPONSE_REGULATORY"/>
    <property type="match status" value="1"/>
</dbReference>
<dbReference type="InterPro" id="IPR003594">
    <property type="entry name" value="HATPase_dom"/>
</dbReference>
<dbReference type="InterPro" id="IPR013656">
    <property type="entry name" value="PAS_4"/>
</dbReference>
<dbReference type="SMART" id="SM00388">
    <property type="entry name" value="HisKA"/>
    <property type="match status" value="1"/>
</dbReference>
<dbReference type="Gene3D" id="1.10.287.130">
    <property type="match status" value="1"/>
</dbReference>
<dbReference type="SMART" id="SM00387">
    <property type="entry name" value="HATPase_c"/>
    <property type="match status" value="1"/>
</dbReference>
<dbReference type="InterPro" id="IPR000700">
    <property type="entry name" value="PAS-assoc_C"/>
</dbReference>
<dbReference type="EMBL" id="JACHXS010000009">
    <property type="protein sequence ID" value="MBB3223526.1"/>
    <property type="molecule type" value="Genomic_DNA"/>
</dbReference>
<dbReference type="OrthoDB" id="9768069at2"/>
<proteinExistence type="predicted"/>
<dbReference type="FunFam" id="3.30.450.20:FF:000099">
    <property type="entry name" value="Sensory box sensor histidine kinase"/>
    <property type="match status" value="1"/>
</dbReference>
<dbReference type="Pfam" id="PF08448">
    <property type="entry name" value="PAS_4"/>
    <property type="match status" value="1"/>
</dbReference>
<dbReference type="Pfam" id="PF01590">
    <property type="entry name" value="GAF"/>
    <property type="match status" value="1"/>
</dbReference>
<dbReference type="InterPro" id="IPR001789">
    <property type="entry name" value="Sig_transdc_resp-reg_receiver"/>
</dbReference>
<accession>A0A4P8HXF0</accession>
<dbReference type="InterPro" id="IPR013655">
    <property type="entry name" value="PAS_fold_3"/>
</dbReference>
<dbReference type="CDD" id="cd00075">
    <property type="entry name" value="HATPase"/>
    <property type="match status" value="1"/>
</dbReference>
<dbReference type="RefSeq" id="WP_137316377.1">
    <property type="nucleotide sequence ID" value="NZ_CP040017.1"/>
</dbReference>
<evidence type="ECO:0000256" key="5">
    <source>
        <dbReference type="ARBA" id="ARBA00022679"/>
    </source>
</evidence>
<dbReference type="Pfam" id="PF00512">
    <property type="entry name" value="HisKA"/>
    <property type="match status" value="1"/>
</dbReference>
<dbReference type="SUPFAM" id="SSF55785">
    <property type="entry name" value="PYP-like sensor domain (PAS domain)"/>
    <property type="match status" value="2"/>
</dbReference>
<feature type="domain" description="Histidine kinase" evidence="8">
    <location>
        <begin position="445"/>
        <end position="663"/>
    </location>
</feature>
<dbReference type="InterPro" id="IPR003661">
    <property type="entry name" value="HisK_dim/P_dom"/>
</dbReference>
<evidence type="ECO:0000259" key="11">
    <source>
        <dbReference type="PROSITE" id="PS50113"/>
    </source>
</evidence>
<evidence type="ECO:0000256" key="7">
    <source>
        <dbReference type="PROSITE-ProRule" id="PRU00169"/>
    </source>
</evidence>
<dbReference type="InterPro" id="IPR036890">
    <property type="entry name" value="HATPase_C_sf"/>
</dbReference>
<keyword evidence="6" id="KW-0418">Kinase</keyword>
<dbReference type="InterPro" id="IPR035965">
    <property type="entry name" value="PAS-like_dom_sf"/>
</dbReference>
<keyword evidence="5" id="KW-0808">Transferase</keyword>
<dbReference type="PROSITE" id="PS50113">
    <property type="entry name" value="PAC"/>
    <property type="match status" value="1"/>
</dbReference>
<dbReference type="PROSITE" id="PS50109">
    <property type="entry name" value="HIS_KIN"/>
    <property type="match status" value="1"/>
</dbReference>
<keyword evidence="14" id="KW-1185">Reference proteome</keyword>
<evidence type="ECO:0000313" key="14">
    <source>
        <dbReference type="Proteomes" id="UP000298763"/>
    </source>
</evidence>
<dbReference type="NCBIfam" id="TIGR00229">
    <property type="entry name" value="sensory_box"/>
    <property type="match status" value="1"/>
</dbReference>
<dbReference type="GO" id="GO:0005886">
    <property type="term" value="C:plasma membrane"/>
    <property type="evidence" value="ECO:0007669"/>
    <property type="project" value="UniProtKB-SubCell"/>
</dbReference>
<dbReference type="InterPro" id="IPR001610">
    <property type="entry name" value="PAC"/>
</dbReference>
<feature type="domain" description="Response regulatory" evidence="9">
    <location>
        <begin position="685"/>
        <end position="800"/>
    </location>
</feature>
<evidence type="ECO:0000256" key="4">
    <source>
        <dbReference type="ARBA" id="ARBA00022553"/>
    </source>
</evidence>
<evidence type="ECO:0000259" key="10">
    <source>
        <dbReference type="PROSITE" id="PS50112"/>
    </source>
</evidence>
<dbReference type="AlphaFoldDB" id="A0A4P8HXF0"/>
<dbReference type="Proteomes" id="UP000298763">
    <property type="component" value="Chromosome"/>
</dbReference>
<comment type="subcellular location">
    <subcellularLocation>
        <location evidence="2">Cell inner membrane</location>
        <topology evidence="2">Multi-pass membrane protein</topology>
    </subcellularLocation>
</comment>
<dbReference type="FunFam" id="3.30.565.10:FF:000006">
    <property type="entry name" value="Sensor histidine kinase WalK"/>
    <property type="match status" value="1"/>
</dbReference>
<evidence type="ECO:0000256" key="6">
    <source>
        <dbReference type="ARBA" id="ARBA00022777"/>
    </source>
</evidence>
<dbReference type="PANTHER" id="PTHR43547">
    <property type="entry name" value="TWO-COMPONENT HISTIDINE KINASE"/>
    <property type="match status" value="1"/>
</dbReference>
<dbReference type="EMBL" id="CP040017">
    <property type="protein sequence ID" value="QCP13598.1"/>
    <property type="molecule type" value="Genomic_DNA"/>
</dbReference>
<dbReference type="CDD" id="cd00082">
    <property type="entry name" value="HisKA"/>
    <property type="match status" value="1"/>
</dbReference>
<dbReference type="InterPro" id="IPR029016">
    <property type="entry name" value="GAF-like_dom_sf"/>
</dbReference>